<feature type="compositionally biased region" description="Basic residues" evidence="1">
    <location>
        <begin position="49"/>
        <end position="59"/>
    </location>
</feature>
<evidence type="ECO:0000313" key="2">
    <source>
        <dbReference type="EMBL" id="KAA6329204.1"/>
    </source>
</evidence>
<feature type="compositionally biased region" description="Polar residues" evidence="1">
    <location>
        <begin position="76"/>
        <end position="87"/>
    </location>
</feature>
<feature type="region of interest" description="Disordered" evidence="1">
    <location>
        <begin position="49"/>
        <end position="87"/>
    </location>
</feature>
<evidence type="ECO:0000256" key="1">
    <source>
        <dbReference type="SAM" id="MobiDB-lite"/>
    </source>
</evidence>
<accession>A0A5J4R7B4</accession>
<sequence length="87" mass="9967">MCNKEVSSPYAKWVTQSAVKQRVMEHHLQQGELTSPTLRNCVAHPRKRVCTQRPAKRWKGKDQIKKRAEPDAKSVQVGSIQRNASEE</sequence>
<feature type="compositionally biased region" description="Basic and acidic residues" evidence="1">
    <location>
        <begin position="60"/>
        <end position="72"/>
    </location>
</feature>
<reference evidence="2 3" key="1">
    <citation type="submission" date="2019-03" db="EMBL/GenBank/DDBJ databases">
        <title>Single cell metagenomics reveals metabolic interactions within the superorganism composed of flagellate Streblomastix strix and complex community of Bacteroidetes bacteria on its surface.</title>
        <authorList>
            <person name="Treitli S.C."/>
            <person name="Kolisko M."/>
            <person name="Husnik F."/>
            <person name="Keeling P."/>
            <person name="Hampl V."/>
        </authorList>
    </citation>
    <scope>NUCLEOTIDE SEQUENCE [LARGE SCALE GENOMIC DNA]</scope>
    <source>
        <strain evidence="2">ST1C</strain>
    </source>
</reference>
<evidence type="ECO:0000313" key="3">
    <source>
        <dbReference type="Proteomes" id="UP000324800"/>
    </source>
</evidence>
<comment type="caution">
    <text evidence="2">The sequence shown here is derived from an EMBL/GenBank/DDBJ whole genome shotgun (WGS) entry which is preliminary data.</text>
</comment>
<proteinExistence type="predicted"/>
<organism evidence="2 3">
    <name type="scientific">Streblomastix strix</name>
    <dbReference type="NCBI Taxonomy" id="222440"/>
    <lineage>
        <taxon>Eukaryota</taxon>
        <taxon>Metamonada</taxon>
        <taxon>Preaxostyla</taxon>
        <taxon>Oxymonadida</taxon>
        <taxon>Streblomastigidae</taxon>
        <taxon>Streblomastix</taxon>
    </lineage>
</organism>
<dbReference type="Proteomes" id="UP000324800">
    <property type="component" value="Unassembled WGS sequence"/>
</dbReference>
<protein>
    <submittedName>
        <fullName evidence="2">Uncharacterized protein</fullName>
    </submittedName>
</protein>
<dbReference type="EMBL" id="SNRW01043128">
    <property type="protein sequence ID" value="KAA6329204.1"/>
    <property type="molecule type" value="Genomic_DNA"/>
</dbReference>
<feature type="non-terminal residue" evidence="2">
    <location>
        <position position="87"/>
    </location>
</feature>
<gene>
    <name evidence="2" type="ORF">EZS28_053630</name>
</gene>
<dbReference type="AlphaFoldDB" id="A0A5J4R7B4"/>
<name>A0A5J4R7B4_9EUKA</name>